<dbReference type="OrthoDB" id="776574at2759"/>
<accession>A0A8J6BUF1</accession>
<gene>
    <name evidence="2" type="ORF">GUJ93_ZPchr0011g27528</name>
</gene>
<dbReference type="Proteomes" id="UP000729402">
    <property type="component" value="Unassembled WGS sequence"/>
</dbReference>
<keyword evidence="3" id="KW-1185">Reference proteome</keyword>
<reference evidence="2" key="1">
    <citation type="journal article" date="2021" name="bioRxiv">
        <title>Whole Genome Assembly and Annotation of Northern Wild Rice, Zizania palustris L., Supports a Whole Genome Duplication in the Zizania Genus.</title>
        <authorList>
            <person name="Haas M."/>
            <person name="Kono T."/>
            <person name="Macchietto M."/>
            <person name="Millas R."/>
            <person name="McGilp L."/>
            <person name="Shao M."/>
            <person name="Duquette J."/>
            <person name="Hirsch C.N."/>
            <person name="Kimball J."/>
        </authorList>
    </citation>
    <scope>NUCLEOTIDE SEQUENCE</scope>
    <source>
        <tissue evidence="2">Fresh leaf tissue</tissue>
    </source>
</reference>
<sequence length="74" mass="8167">MASGQRRQEFCFQGMAAVVVGGGDQYERASLPRPPGNLMAARVGEEETRWLQVSRVRSPESETTSPQFLGHHHG</sequence>
<comment type="caution">
    <text evidence="2">The sequence shown here is derived from an EMBL/GenBank/DDBJ whole genome shotgun (WGS) entry which is preliminary data.</text>
</comment>
<proteinExistence type="predicted"/>
<evidence type="ECO:0000313" key="2">
    <source>
        <dbReference type="EMBL" id="KAG8091078.1"/>
    </source>
</evidence>
<dbReference type="AlphaFoldDB" id="A0A8J6BUF1"/>
<feature type="region of interest" description="Disordered" evidence="1">
    <location>
        <begin position="54"/>
        <end position="74"/>
    </location>
</feature>
<dbReference type="EMBL" id="JAAALK010000081">
    <property type="protein sequence ID" value="KAG8091078.1"/>
    <property type="molecule type" value="Genomic_DNA"/>
</dbReference>
<evidence type="ECO:0000313" key="3">
    <source>
        <dbReference type="Proteomes" id="UP000729402"/>
    </source>
</evidence>
<reference evidence="2" key="2">
    <citation type="submission" date="2021-02" db="EMBL/GenBank/DDBJ databases">
        <authorList>
            <person name="Kimball J.A."/>
            <person name="Haas M.W."/>
            <person name="Macchietto M."/>
            <person name="Kono T."/>
            <person name="Duquette J."/>
            <person name="Shao M."/>
        </authorList>
    </citation>
    <scope>NUCLEOTIDE SEQUENCE</scope>
    <source>
        <tissue evidence="2">Fresh leaf tissue</tissue>
    </source>
</reference>
<protein>
    <submittedName>
        <fullName evidence="2">Uncharacterized protein</fullName>
    </submittedName>
</protein>
<name>A0A8J6BUF1_ZIZPA</name>
<organism evidence="2 3">
    <name type="scientific">Zizania palustris</name>
    <name type="common">Northern wild rice</name>
    <dbReference type="NCBI Taxonomy" id="103762"/>
    <lineage>
        <taxon>Eukaryota</taxon>
        <taxon>Viridiplantae</taxon>
        <taxon>Streptophyta</taxon>
        <taxon>Embryophyta</taxon>
        <taxon>Tracheophyta</taxon>
        <taxon>Spermatophyta</taxon>
        <taxon>Magnoliopsida</taxon>
        <taxon>Liliopsida</taxon>
        <taxon>Poales</taxon>
        <taxon>Poaceae</taxon>
        <taxon>BOP clade</taxon>
        <taxon>Oryzoideae</taxon>
        <taxon>Oryzeae</taxon>
        <taxon>Zizaniinae</taxon>
        <taxon>Zizania</taxon>
    </lineage>
</organism>
<evidence type="ECO:0000256" key="1">
    <source>
        <dbReference type="SAM" id="MobiDB-lite"/>
    </source>
</evidence>